<dbReference type="EMBL" id="AWFK01000004">
    <property type="protein sequence ID" value="KOA51101.1"/>
    <property type="molecule type" value="Genomic_DNA"/>
</dbReference>
<dbReference type="Proteomes" id="UP000037239">
    <property type="component" value="Unassembled WGS sequence"/>
</dbReference>
<evidence type="ECO:0000313" key="2">
    <source>
        <dbReference type="Proteomes" id="UP000037239"/>
    </source>
</evidence>
<evidence type="ECO:0008006" key="3">
    <source>
        <dbReference type="Google" id="ProtNLM"/>
    </source>
</evidence>
<proteinExistence type="predicted"/>
<evidence type="ECO:0000313" key="1">
    <source>
        <dbReference type="EMBL" id="KOA51101.1"/>
    </source>
</evidence>
<reference evidence="1 2" key="1">
    <citation type="journal article" date="2015" name="Int J Genomics">
        <title>Comparative Genomics Revealed Genetic Diversity and Species/Strain-Level Differences in Carbohydrate Metabolism of Three Probiotic Bifidobacterial Species.</title>
        <authorList>
            <person name="Odamaki T."/>
            <person name="Horigome A."/>
            <person name="Sugahara H."/>
            <person name="Hashikura N."/>
            <person name="Minami J."/>
            <person name="Xiao J.Z."/>
            <person name="Abe F."/>
        </authorList>
    </citation>
    <scope>NUCLEOTIDE SEQUENCE [LARGE SCALE GENOMIC DNA]</scope>
    <source>
        <strain evidence="1 2">MCC 0483</strain>
    </source>
</reference>
<dbReference type="AlphaFoldDB" id="A0AB34TAH3"/>
<gene>
    <name evidence="1" type="ORF">BAAM0483_02390</name>
</gene>
<protein>
    <recommendedName>
        <fullName evidence="3">Transposase</fullName>
    </recommendedName>
</protein>
<accession>A0AB34TAH3</accession>
<name>A0AB34TAH3_9BIFI</name>
<comment type="caution">
    <text evidence="1">The sequence shown here is derived from an EMBL/GenBank/DDBJ whole genome shotgun (WGS) entry which is preliminary data.</text>
</comment>
<organism evidence="1 2">
    <name type="scientific">Bifidobacterium animalis subsp. animalis MCC 0483</name>
    <dbReference type="NCBI Taxonomy" id="1365955"/>
    <lineage>
        <taxon>Bacteria</taxon>
        <taxon>Bacillati</taxon>
        <taxon>Actinomycetota</taxon>
        <taxon>Actinomycetes</taxon>
        <taxon>Bifidobacteriales</taxon>
        <taxon>Bifidobacteriaceae</taxon>
        <taxon>Bifidobacterium</taxon>
    </lineage>
</organism>
<sequence>MWRAVDGMRIRQYKHAGQHKRQYLINEKPVSEAVFKRRYVSALEAENEQLHAKLAKIYEIL</sequence>